<proteinExistence type="predicted"/>
<evidence type="ECO:0008006" key="4">
    <source>
        <dbReference type="Google" id="ProtNLM"/>
    </source>
</evidence>
<gene>
    <name evidence="2" type="ORF">ACFQS1_10735</name>
</gene>
<evidence type="ECO:0000313" key="2">
    <source>
        <dbReference type="EMBL" id="MFC7274456.1"/>
    </source>
</evidence>
<sequence>MASRDTRQEFEDIVERLTTDYPSLARTGMPPFARPVLVTLLIVGGLAWALLSVAMVAWGWRGVVLTCAAVLGTVVALTVRTYRWRAGR</sequence>
<comment type="caution">
    <text evidence="2">The sequence shown here is derived from an EMBL/GenBank/DDBJ whole genome shotgun (WGS) entry which is preliminary data.</text>
</comment>
<evidence type="ECO:0000313" key="3">
    <source>
        <dbReference type="Proteomes" id="UP001596548"/>
    </source>
</evidence>
<dbReference type="EMBL" id="JBHTBJ010000006">
    <property type="protein sequence ID" value="MFC7274456.1"/>
    <property type="molecule type" value="Genomic_DNA"/>
</dbReference>
<feature type="transmembrane region" description="Helical" evidence="1">
    <location>
        <begin position="36"/>
        <end position="57"/>
    </location>
</feature>
<organism evidence="2 3">
    <name type="scientific">Paractinoplanes rhizophilus</name>
    <dbReference type="NCBI Taxonomy" id="1416877"/>
    <lineage>
        <taxon>Bacteria</taxon>
        <taxon>Bacillati</taxon>
        <taxon>Actinomycetota</taxon>
        <taxon>Actinomycetes</taxon>
        <taxon>Micromonosporales</taxon>
        <taxon>Micromonosporaceae</taxon>
        <taxon>Paractinoplanes</taxon>
    </lineage>
</organism>
<name>A0ABW2HPH8_9ACTN</name>
<dbReference type="Proteomes" id="UP001596548">
    <property type="component" value="Unassembled WGS sequence"/>
</dbReference>
<reference evidence="3" key="1">
    <citation type="journal article" date="2019" name="Int. J. Syst. Evol. Microbiol.">
        <title>The Global Catalogue of Microorganisms (GCM) 10K type strain sequencing project: providing services to taxonomists for standard genome sequencing and annotation.</title>
        <authorList>
            <consortium name="The Broad Institute Genomics Platform"/>
            <consortium name="The Broad Institute Genome Sequencing Center for Infectious Disease"/>
            <person name="Wu L."/>
            <person name="Ma J."/>
        </authorList>
    </citation>
    <scope>NUCLEOTIDE SEQUENCE [LARGE SCALE GENOMIC DNA]</scope>
    <source>
        <strain evidence="3">XZYJT-10</strain>
    </source>
</reference>
<keyword evidence="1" id="KW-1133">Transmembrane helix</keyword>
<keyword evidence="1" id="KW-0812">Transmembrane</keyword>
<keyword evidence="3" id="KW-1185">Reference proteome</keyword>
<keyword evidence="1" id="KW-0472">Membrane</keyword>
<accession>A0ABW2HPH8</accession>
<evidence type="ECO:0000256" key="1">
    <source>
        <dbReference type="SAM" id="Phobius"/>
    </source>
</evidence>
<dbReference type="RefSeq" id="WP_378966441.1">
    <property type="nucleotide sequence ID" value="NZ_JBHTBJ010000006.1"/>
</dbReference>
<feature type="transmembrane region" description="Helical" evidence="1">
    <location>
        <begin position="63"/>
        <end position="82"/>
    </location>
</feature>
<protein>
    <recommendedName>
        <fullName evidence="4">DUF3040 domain-containing protein</fullName>
    </recommendedName>
</protein>